<dbReference type="SUPFAM" id="SSF53822">
    <property type="entry name" value="Periplasmic binding protein-like I"/>
    <property type="match status" value="1"/>
</dbReference>
<dbReference type="PANTHER" id="PTHR46847">
    <property type="entry name" value="D-ALLOSE-BINDING PERIPLASMIC PROTEIN-RELATED"/>
    <property type="match status" value="1"/>
</dbReference>
<dbReference type="PANTHER" id="PTHR46847:SF1">
    <property type="entry name" value="D-ALLOSE-BINDING PERIPLASMIC PROTEIN-RELATED"/>
    <property type="match status" value="1"/>
</dbReference>
<dbReference type="InterPro" id="IPR025997">
    <property type="entry name" value="SBP_2_dom"/>
</dbReference>
<reference evidence="5" key="2">
    <citation type="submission" date="2021-04" db="EMBL/GenBank/DDBJ databases">
        <authorList>
            <person name="Gilroy R."/>
        </authorList>
    </citation>
    <scope>NUCLEOTIDE SEQUENCE</scope>
    <source>
        <strain evidence="5">1068</strain>
    </source>
</reference>
<sequence>MKNSRRNFIIIEAVLALLAAAVTALMLQGQNRENREKIAVIVQDSDDSQWTALKYGLKMAAKDAGVEVSIVTTGSGLTAKEVQQLMEDEIEQGARGLLVQPVEGQKERDIKIDKRIPVMLLESGIGRQDSREELPVVQPDHYACGRDLAKELLKDCNHSLQGKTLGIFCSMEESQASEERRQGFCETIRDAGGQISWFASPVSGDTGQEAEEILQAQPWVDYVIALDDNSLTAAGEASAKRNLHGALVYGIGNSTEAVYYLDTRAVECLIVPDEFNVGYQGLTELVKGLHGMFYTLENQTISHTVLRRQNLFSQENQELLFTMSQ</sequence>
<dbReference type="GO" id="GO:0030313">
    <property type="term" value="C:cell envelope"/>
    <property type="evidence" value="ECO:0007669"/>
    <property type="project" value="UniProtKB-SubCell"/>
</dbReference>
<evidence type="ECO:0000259" key="4">
    <source>
        <dbReference type="Pfam" id="PF13407"/>
    </source>
</evidence>
<evidence type="ECO:0000256" key="3">
    <source>
        <dbReference type="ARBA" id="ARBA00022729"/>
    </source>
</evidence>
<feature type="domain" description="Periplasmic binding protein" evidence="4">
    <location>
        <begin position="38"/>
        <end position="286"/>
    </location>
</feature>
<comment type="similarity">
    <text evidence="2">Belongs to the bacterial solute-binding protein 2 family.</text>
</comment>
<dbReference type="Gene3D" id="3.40.50.2300">
    <property type="match status" value="2"/>
</dbReference>
<dbReference type="GO" id="GO:0030246">
    <property type="term" value="F:carbohydrate binding"/>
    <property type="evidence" value="ECO:0007669"/>
    <property type="project" value="UniProtKB-ARBA"/>
</dbReference>
<evidence type="ECO:0000313" key="5">
    <source>
        <dbReference type="EMBL" id="HIZ64686.1"/>
    </source>
</evidence>
<proteinExistence type="inferred from homology"/>
<dbReference type="Proteomes" id="UP000824056">
    <property type="component" value="Unassembled WGS sequence"/>
</dbReference>
<name>A0A9D2JRI8_9FIRM</name>
<keyword evidence="3" id="KW-0732">Signal</keyword>
<evidence type="ECO:0000313" key="6">
    <source>
        <dbReference type="Proteomes" id="UP000824056"/>
    </source>
</evidence>
<dbReference type="Pfam" id="PF13407">
    <property type="entry name" value="Peripla_BP_4"/>
    <property type="match status" value="1"/>
</dbReference>
<evidence type="ECO:0000256" key="1">
    <source>
        <dbReference type="ARBA" id="ARBA00004196"/>
    </source>
</evidence>
<protein>
    <submittedName>
        <fullName evidence="5">Substrate-binding domain-containing protein</fullName>
    </submittedName>
</protein>
<organism evidence="5 6">
    <name type="scientific">Candidatus Blautia pullicola</name>
    <dbReference type="NCBI Taxonomy" id="2838498"/>
    <lineage>
        <taxon>Bacteria</taxon>
        <taxon>Bacillati</taxon>
        <taxon>Bacillota</taxon>
        <taxon>Clostridia</taxon>
        <taxon>Lachnospirales</taxon>
        <taxon>Lachnospiraceae</taxon>
        <taxon>Blautia</taxon>
    </lineage>
</organism>
<accession>A0A9D2JRI8</accession>
<reference evidence="5" key="1">
    <citation type="journal article" date="2021" name="PeerJ">
        <title>Extensive microbial diversity within the chicken gut microbiome revealed by metagenomics and culture.</title>
        <authorList>
            <person name="Gilroy R."/>
            <person name="Ravi A."/>
            <person name="Getino M."/>
            <person name="Pursley I."/>
            <person name="Horton D.L."/>
            <person name="Alikhan N.F."/>
            <person name="Baker D."/>
            <person name="Gharbi K."/>
            <person name="Hall N."/>
            <person name="Watson M."/>
            <person name="Adriaenssens E.M."/>
            <person name="Foster-Nyarko E."/>
            <person name="Jarju S."/>
            <person name="Secka A."/>
            <person name="Antonio M."/>
            <person name="Oren A."/>
            <person name="Chaudhuri R.R."/>
            <person name="La Ragione R."/>
            <person name="Hildebrand F."/>
            <person name="Pallen M.J."/>
        </authorList>
    </citation>
    <scope>NUCLEOTIDE SEQUENCE</scope>
    <source>
        <strain evidence="5">1068</strain>
    </source>
</reference>
<comment type="caution">
    <text evidence="5">The sequence shown here is derived from an EMBL/GenBank/DDBJ whole genome shotgun (WGS) entry which is preliminary data.</text>
</comment>
<dbReference type="InterPro" id="IPR028082">
    <property type="entry name" value="Peripla_BP_I"/>
</dbReference>
<comment type="subcellular location">
    <subcellularLocation>
        <location evidence="1">Cell envelope</location>
    </subcellularLocation>
</comment>
<dbReference type="EMBL" id="DXBG01000044">
    <property type="protein sequence ID" value="HIZ64686.1"/>
    <property type="molecule type" value="Genomic_DNA"/>
</dbReference>
<evidence type="ECO:0000256" key="2">
    <source>
        <dbReference type="ARBA" id="ARBA00007639"/>
    </source>
</evidence>
<gene>
    <name evidence="5" type="ORF">H9809_02090</name>
</gene>
<dbReference type="AlphaFoldDB" id="A0A9D2JRI8"/>